<proteinExistence type="predicted"/>
<dbReference type="Pfam" id="PF14737">
    <property type="entry name" value="DUF4470"/>
    <property type="match status" value="1"/>
</dbReference>
<gene>
    <name evidence="3" type="ORF">ONZ51_g8068</name>
</gene>
<protein>
    <recommendedName>
        <fullName evidence="2">DUF4470 domain-containing protein</fullName>
    </recommendedName>
</protein>
<reference evidence="3" key="1">
    <citation type="submission" date="2022-11" db="EMBL/GenBank/DDBJ databases">
        <title>Genome Sequence of Cubamyces cubensis.</title>
        <authorList>
            <person name="Buettner E."/>
        </authorList>
    </citation>
    <scope>NUCLEOTIDE SEQUENCE</scope>
    <source>
        <strain evidence="3">MPL-01</strain>
    </source>
</reference>
<name>A0AAD7TRJ2_9APHY</name>
<dbReference type="InterPro" id="IPR027974">
    <property type="entry name" value="DUF4470"/>
</dbReference>
<evidence type="ECO:0000313" key="3">
    <source>
        <dbReference type="EMBL" id="KAJ8473118.1"/>
    </source>
</evidence>
<dbReference type="AlphaFoldDB" id="A0AAD7TRJ2"/>
<dbReference type="InterPro" id="IPR011990">
    <property type="entry name" value="TPR-like_helical_dom_sf"/>
</dbReference>
<sequence length="1103" mass="123551">MYRLLKHNTQPALTLGCKGVLEDEEEEEEEEKKEEEEEKACNSYPCRSRYPWLSPEVVSAEEACKAELQTCNRMLALAVPCVRTKANAERLVEVPIMESIVLRLSGRAEICNSPSTWLNEKELDMSDMANAKTAESLKQKGNEEFKGGNFRSASELYAKAEKANSKDPVYPSNLSAALYEIGDYLACASAILRSWKLLQDQSESAPKPDLIIRLSTRLAKALTFAVLSKMATKADLEAYEEGIATLRERSFAIPTASTGSAVNAVDELSRAWQQWDVVQSEGDERIQKSEACLRSLSKLPIFMKPLDDCKEYYSIGHDPIIDLTAGYGSDSDRGADSLRINKLPREKLSNLSFMFGGVGDGRHAFGTIVGLYEAYKGLPTPKQAAFHAHLTLLDIHPTAIARDLCMLLLLHEFNNTTDSVARVEIEATLMYVFCAGVMPSYCYTRLMDVVKDLSNKLCEQPPALPSWLHVETKTIPAILRALDYWINTEKSTRKMIAQMPANTAHEQWSQRGAMLGGLGGGNGSGFQRELQDRYKSQRQQIETMFRTLPDDKLVQLPFMPPGIGPQAARAFLDSHMEELVSMMQDMHTTGKVPTNEQEWYRCTKTFLPPPELRKRHFGFDAAWQKLQEGEDIPVSIERKAGAIVSHIGDKWKTNITLFDSNFNNPKYHYGGDGYKMLTGDAFEPVNHLDDFNQRHTPRARRGPITNDANTLAWDICSKFFEQVATAIRGLDGHLTVELIAGGLSEELAKMRCKGDTTRPAEFPRKYTRMWLSNVPDYTHGPMNMAIYVVPNLQDGTETGASCNCLLNTGSWVNDDHFMYNYTRLLPKDLPRFLGCCIIRSQAVMDVLVLGPLPLPRPLSELASRDELHTWLTRVLFDTLISGHTRPPPENVRLPHNLVAFFGLLMHLHRVGFPAHWLSDFLARVLSGGMVSDIPPYDGAYPIPLEHQHRRVASRRVRTDPWLVEFENIIATAYHAIPFNVAGALPPRLLSRPGRHPGVGGEDDRDAALPGDVRHPSETSPSTLIKSIRSVFEGSASPKPGTFFVLTAVDVVQFDTRIRFRMSKKRVATLKEEKWAMVAFRQDTGKEATRPSLASTWVLVDEGC</sequence>
<evidence type="ECO:0000313" key="4">
    <source>
        <dbReference type="Proteomes" id="UP001215151"/>
    </source>
</evidence>
<organism evidence="3 4">
    <name type="scientific">Trametes cubensis</name>
    <dbReference type="NCBI Taxonomy" id="1111947"/>
    <lineage>
        <taxon>Eukaryota</taxon>
        <taxon>Fungi</taxon>
        <taxon>Dikarya</taxon>
        <taxon>Basidiomycota</taxon>
        <taxon>Agaricomycotina</taxon>
        <taxon>Agaricomycetes</taxon>
        <taxon>Polyporales</taxon>
        <taxon>Polyporaceae</taxon>
        <taxon>Trametes</taxon>
    </lineage>
</organism>
<dbReference type="EMBL" id="JAPEVG010000234">
    <property type="protein sequence ID" value="KAJ8473118.1"/>
    <property type="molecule type" value="Genomic_DNA"/>
</dbReference>
<accession>A0AAD7TRJ2</accession>
<feature type="domain" description="DUF4470" evidence="2">
    <location>
        <begin position="315"/>
        <end position="431"/>
    </location>
</feature>
<dbReference type="PROSITE" id="PS51257">
    <property type="entry name" value="PROKAR_LIPOPROTEIN"/>
    <property type="match status" value="1"/>
</dbReference>
<evidence type="ECO:0000259" key="2">
    <source>
        <dbReference type="Pfam" id="PF14737"/>
    </source>
</evidence>
<comment type="caution">
    <text evidence="3">The sequence shown here is derived from an EMBL/GenBank/DDBJ whole genome shotgun (WGS) entry which is preliminary data.</text>
</comment>
<keyword evidence="4" id="KW-1185">Reference proteome</keyword>
<evidence type="ECO:0000256" key="1">
    <source>
        <dbReference type="SAM" id="MobiDB-lite"/>
    </source>
</evidence>
<dbReference type="SUPFAM" id="SSF48452">
    <property type="entry name" value="TPR-like"/>
    <property type="match status" value="1"/>
</dbReference>
<dbReference type="Gene3D" id="1.25.40.10">
    <property type="entry name" value="Tetratricopeptide repeat domain"/>
    <property type="match status" value="1"/>
</dbReference>
<feature type="region of interest" description="Disordered" evidence="1">
    <location>
        <begin position="991"/>
        <end position="1019"/>
    </location>
</feature>
<dbReference type="Proteomes" id="UP001215151">
    <property type="component" value="Unassembled WGS sequence"/>
</dbReference>